<name>A0A0G4EVN1_VITBC</name>
<dbReference type="Pfam" id="PF04308">
    <property type="entry name" value="RNaseH_like"/>
    <property type="match status" value="1"/>
</dbReference>
<dbReference type="AlphaFoldDB" id="A0A0G4EVN1"/>
<dbReference type="OrthoDB" id="10654486at2759"/>
<proteinExistence type="predicted"/>
<feature type="chain" id="PRO_5005187689" evidence="1">
    <location>
        <begin position="26"/>
        <end position="265"/>
    </location>
</feature>
<evidence type="ECO:0000256" key="1">
    <source>
        <dbReference type="SAM" id="SignalP"/>
    </source>
</evidence>
<sequence>MKWLSQLSTAVILPIVALLAALVLAAASRGSRDASFASPCGRPRRPNVLRMKASWSPKVRHRYLKEYLDRGEHTRVDWVERGWITPKGPRSYSSMIDEIRGSRERNPTLEVHVGSDSQVHGPLVVFATAICLYSPGNGARYYAAKEVFPSLHFPALAVRLLREVQNTVEVAECVKTSLADVFESLEDDEEALSLEECSQGITLHVDCSRNPRTKSSTASRMLTGYIEGFGYPYRVKPDSWAAWVADRFTGRYNPHSLLGENLGRT</sequence>
<dbReference type="VEuPathDB" id="CryptoDB:Vbra_13739"/>
<dbReference type="InterPro" id="IPR007405">
    <property type="entry name" value="Phage_KVP40_Orf299"/>
</dbReference>
<reference evidence="2 3" key="1">
    <citation type="submission" date="2014-11" db="EMBL/GenBank/DDBJ databases">
        <authorList>
            <person name="Zhu J."/>
            <person name="Qi W."/>
            <person name="Song R."/>
        </authorList>
    </citation>
    <scope>NUCLEOTIDE SEQUENCE [LARGE SCALE GENOMIC DNA]</scope>
</reference>
<accession>A0A0G4EVN1</accession>
<dbReference type="Proteomes" id="UP000041254">
    <property type="component" value="Unassembled WGS sequence"/>
</dbReference>
<organism evidence="2 3">
    <name type="scientific">Vitrella brassicaformis (strain CCMP3155)</name>
    <dbReference type="NCBI Taxonomy" id="1169540"/>
    <lineage>
        <taxon>Eukaryota</taxon>
        <taxon>Sar</taxon>
        <taxon>Alveolata</taxon>
        <taxon>Colpodellida</taxon>
        <taxon>Vitrellaceae</taxon>
        <taxon>Vitrella</taxon>
    </lineage>
</organism>
<dbReference type="EMBL" id="CDMY01000333">
    <property type="protein sequence ID" value="CEM02702.1"/>
    <property type="molecule type" value="Genomic_DNA"/>
</dbReference>
<keyword evidence="3" id="KW-1185">Reference proteome</keyword>
<feature type="signal peptide" evidence="1">
    <location>
        <begin position="1"/>
        <end position="25"/>
    </location>
</feature>
<dbReference type="InParanoid" id="A0A0G4EVN1"/>
<keyword evidence="1" id="KW-0732">Signal</keyword>
<gene>
    <name evidence="2" type="ORF">Vbra_13739</name>
</gene>
<evidence type="ECO:0000313" key="3">
    <source>
        <dbReference type="Proteomes" id="UP000041254"/>
    </source>
</evidence>
<dbReference type="PANTHER" id="PTHR39961:SF1">
    <property type="entry name" value="DUF458 DOMAIN-CONTAINING PROTEIN"/>
    <property type="match status" value="1"/>
</dbReference>
<protein>
    <submittedName>
        <fullName evidence="2">Uncharacterized protein</fullName>
    </submittedName>
</protein>
<evidence type="ECO:0000313" key="2">
    <source>
        <dbReference type="EMBL" id="CEM02702.1"/>
    </source>
</evidence>
<dbReference type="PANTHER" id="PTHR39961">
    <property type="entry name" value="HYPOTHETICAL CYTOSOLIC PROTEIN"/>
    <property type="match status" value="1"/>
</dbReference>